<evidence type="ECO:0000256" key="1">
    <source>
        <dbReference type="ARBA" id="ARBA00004571"/>
    </source>
</evidence>
<keyword evidence="9 11" id="KW-0472">Membrane</keyword>
<evidence type="ECO:0000256" key="8">
    <source>
        <dbReference type="ARBA" id="ARBA00023077"/>
    </source>
</evidence>
<dbReference type="Pfam" id="PF07715">
    <property type="entry name" value="Plug"/>
    <property type="match status" value="1"/>
</dbReference>
<dbReference type="PANTHER" id="PTHR32552">
    <property type="entry name" value="FERRICHROME IRON RECEPTOR-RELATED"/>
    <property type="match status" value="1"/>
</dbReference>
<evidence type="ECO:0000256" key="11">
    <source>
        <dbReference type="PROSITE-ProRule" id="PRU01360"/>
    </source>
</evidence>
<comment type="similarity">
    <text evidence="11">Belongs to the TonB-dependent receptor family.</text>
</comment>
<keyword evidence="7" id="KW-0406">Ion transport</keyword>
<keyword evidence="5 11" id="KW-0812">Transmembrane</keyword>
<keyword evidence="6" id="KW-0408">Iron</keyword>
<feature type="domain" description="TonB-dependent receptor plug" evidence="12">
    <location>
        <begin position="51"/>
        <end position="153"/>
    </location>
</feature>
<dbReference type="eggNOG" id="COG4771">
    <property type="taxonomic scope" value="Bacteria"/>
</dbReference>
<evidence type="ECO:0000256" key="9">
    <source>
        <dbReference type="ARBA" id="ARBA00023136"/>
    </source>
</evidence>
<keyword evidence="14" id="KW-1185">Reference proteome</keyword>
<evidence type="ECO:0000256" key="5">
    <source>
        <dbReference type="ARBA" id="ARBA00022692"/>
    </source>
</evidence>
<evidence type="ECO:0000256" key="4">
    <source>
        <dbReference type="ARBA" id="ARBA00022496"/>
    </source>
</evidence>
<dbReference type="STRING" id="203122.Sde_3332"/>
<dbReference type="EMBL" id="CP000282">
    <property type="protein sequence ID" value="ABD82587.1"/>
    <property type="molecule type" value="Genomic_DNA"/>
</dbReference>
<organism evidence="13 14">
    <name type="scientific">Saccharophagus degradans (strain 2-40 / ATCC 43961 / DSM 17024)</name>
    <dbReference type="NCBI Taxonomy" id="203122"/>
    <lineage>
        <taxon>Bacteria</taxon>
        <taxon>Pseudomonadati</taxon>
        <taxon>Pseudomonadota</taxon>
        <taxon>Gammaproteobacteria</taxon>
        <taxon>Cellvibrionales</taxon>
        <taxon>Cellvibrionaceae</taxon>
        <taxon>Saccharophagus</taxon>
    </lineage>
</organism>
<proteinExistence type="inferred from homology"/>
<evidence type="ECO:0000256" key="2">
    <source>
        <dbReference type="ARBA" id="ARBA00022448"/>
    </source>
</evidence>
<name>Q21FE2_SACD2</name>
<accession>Q21FE2</accession>
<keyword evidence="8" id="KW-0798">TonB box</keyword>
<evidence type="ECO:0000256" key="6">
    <source>
        <dbReference type="ARBA" id="ARBA00023004"/>
    </source>
</evidence>
<dbReference type="Proteomes" id="UP000001947">
    <property type="component" value="Chromosome"/>
</dbReference>
<comment type="subcellular location">
    <subcellularLocation>
        <location evidence="1 11">Cell outer membrane</location>
        <topology evidence="1 11">Multi-pass membrane protein</topology>
    </subcellularLocation>
</comment>
<reference evidence="13 14" key="1">
    <citation type="journal article" date="2008" name="PLoS Genet.">
        <title>Complete genome sequence of the complex carbohydrate-degrading marine bacterium, Saccharophagus degradans strain 2-40 T.</title>
        <authorList>
            <person name="Weiner R.M."/>
            <person name="Taylor L.E.II."/>
            <person name="Henrissat B."/>
            <person name="Hauser L."/>
            <person name="Land M."/>
            <person name="Coutinho P.M."/>
            <person name="Rancurel C."/>
            <person name="Saunders E.H."/>
            <person name="Longmire A.G."/>
            <person name="Zhang H."/>
            <person name="Bayer E.A."/>
            <person name="Gilbert H.J."/>
            <person name="Larimer F."/>
            <person name="Zhulin I.B."/>
            <person name="Ekborg N.A."/>
            <person name="Lamed R."/>
            <person name="Richardson P.M."/>
            <person name="Borovok I."/>
            <person name="Hutcheson S."/>
        </authorList>
    </citation>
    <scope>NUCLEOTIDE SEQUENCE [LARGE SCALE GENOMIC DNA]</scope>
    <source>
        <strain evidence="14">2-40 / ATCC 43961 / DSM 17024</strain>
    </source>
</reference>
<keyword evidence="2 11" id="KW-0813">Transport</keyword>
<evidence type="ECO:0000256" key="3">
    <source>
        <dbReference type="ARBA" id="ARBA00022452"/>
    </source>
</evidence>
<evidence type="ECO:0000259" key="12">
    <source>
        <dbReference type="Pfam" id="PF07715"/>
    </source>
</evidence>
<dbReference type="KEGG" id="sde:Sde_3332"/>
<dbReference type="InterPro" id="IPR036942">
    <property type="entry name" value="Beta-barrel_TonB_sf"/>
</dbReference>
<dbReference type="InterPro" id="IPR012910">
    <property type="entry name" value="Plug_dom"/>
</dbReference>
<evidence type="ECO:0000256" key="7">
    <source>
        <dbReference type="ARBA" id="ARBA00023065"/>
    </source>
</evidence>
<gene>
    <name evidence="13" type="ordered locus">Sde_3332</name>
</gene>
<dbReference type="GO" id="GO:0006826">
    <property type="term" value="P:iron ion transport"/>
    <property type="evidence" value="ECO:0007669"/>
    <property type="project" value="UniProtKB-KW"/>
</dbReference>
<dbReference type="HOGENOM" id="CLU_008287_15_0_6"/>
<sequence>MKRFLNIGIGLLFIFGVSANAENGPSLLVDMSLEQLLNIPIKTRHFTEQLNSAPRPLSVYTDSTLHRNLVHSSYDLSLLVPNFSMHRNFGRYQERPVIRGVASIVGESPAGILIDGISVSNMTQSIPMRGLEQIEVLRGPEAALYGRANFSGAINFVYKRPVQNNYAIVNSKFANNLYRTLDFEGNIAPTNTTGLLLTAVKQSNSNSVDNNLGDTTRGYGAEQTQMLSLAGTWQPSEHLAFYYRATKQDDNDGHIPAYLQNREFNNCYLDTSIQYYCGELPAPKAVGYNSAGAPWDLSLENTIERQHLEASVTQNKFDITFTHARSSLNNATGFDGDLYELQGVYTQLNKHSTDITSQVISNIYFDTGRLLIGASHYSLDKFNQTNNAFDFGGPISVMVGAAQSVYIDNTSLFASVDKELGNDIKLSVDVRYSKDEIAYSSLDNGETYSDANVWHSVSPRVNVSKLFNVAPLNSQWLAYISMAKGRKPGGFNDNLESLAFENDTERARILGFKTFEEETLISYDIGLKGELIANKVFFSTNIFYYDWQQLQLTQSLSYVNDSAQNVRVTTIANGGKSHNMGAELELEAALTSAFSTRLNMGVTQTELKNTATTAHLDLTGNSDVSGNHIPNAPQLDAYVGLYYQRALASNLHLSLSSTLAYESKRYVAEHNFATIGDFYRLNLMASIERDNWGVSLWGKNLNNDTTPESAARFGDAATFFQTRAFGISLAEERQVGLGVSLSFH</sequence>
<evidence type="ECO:0000313" key="14">
    <source>
        <dbReference type="Proteomes" id="UP000001947"/>
    </source>
</evidence>
<dbReference type="AlphaFoldDB" id="Q21FE2"/>
<dbReference type="PROSITE" id="PS52016">
    <property type="entry name" value="TONB_DEPENDENT_REC_3"/>
    <property type="match status" value="1"/>
</dbReference>
<keyword evidence="10 11" id="KW-0998">Cell outer membrane</keyword>
<keyword evidence="4" id="KW-0410">Iron transport</keyword>
<dbReference type="GO" id="GO:0009279">
    <property type="term" value="C:cell outer membrane"/>
    <property type="evidence" value="ECO:0007669"/>
    <property type="project" value="UniProtKB-SubCell"/>
</dbReference>
<evidence type="ECO:0000313" key="13">
    <source>
        <dbReference type="EMBL" id="ABD82587.1"/>
    </source>
</evidence>
<keyword evidence="3 11" id="KW-1134">Transmembrane beta strand</keyword>
<dbReference type="SUPFAM" id="SSF56935">
    <property type="entry name" value="Porins"/>
    <property type="match status" value="1"/>
</dbReference>
<dbReference type="InterPro" id="IPR039426">
    <property type="entry name" value="TonB-dep_rcpt-like"/>
</dbReference>
<dbReference type="PANTHER" id="PTHR32552:SF81">
    <property type="entry name" value="TONB-DEPENDENT OUTER MEMBRANE RECEPTOR"/>
    <property type="match status" value="1"/>
</dbReference>
<keyword evidence="13" id="KW-0675">Receptor</keyword>
<dbReference type="Gene3D" id="2.40.170.20">
    <property type="entry name" value="TonB-dependent receptor, beta-barrel domain"/>
    <property type="match status" value="1"/>
</dbReference>
<protein>
    <submittedName>
        <fullName evidence="13">TonB-dependent receptor, plug</fullName>
    </submittedName>
</protein>
<evidence type="ECO:0000256" key="10">
    <source>
        <dbReference type="ARBA" id="ARBA00023237"/>
    </source>
</evidence>